<dbReference type="GO" id="GO:0046983">
    <property type="term" value="F:protein dimerization activity"/>
    <property type="evidence" value="ECO:0007669"/>
    <property type="project" value="InterPro"/>
</dbReference>
<dbReference type="InterPro" id="IPR003650">
    <property type="entry name" value="Orange_dom"/>
</dbReference>
<keyword evidence="5" id="KW-0539">Nucleus</keyword>
<dbReference type="SUPFAM" id="SSF158457">
    <property type="entry name" value="Orange domain-like"/>
    <property type="match status" value="1"/>
</dbReference>
<keyword evidence="4" id="KW-0804">Transcription</keyword>
<gene>
    <name evidence="7" type="ORF">CTOB1V02_LOCUS4085</name>
</gene>
<feature type="compositionally biased region" description="Basic and acidic residues" evidence="6">
    <location>
        <begin position="8"/>
        <end position="17"/>
    </location>
</feature>
<evidence type="ECO:0000256" key="2">
    <source>
        <dbReference type="ARBA" id="ARBA00023015"/>
    </source>
</evidence>
<dbReference type="Gene3D" id="4.10.280.10">
    <property type="entry name" value="Helix-loop-helix DNA-binding domain"/>
    <property type="match status" value="1"/>
</dbReference>
<dbReference type="EMBL" id="OB660763">
    <property type="protein sequence ID" value="CAD7226161.1"/>
    <property type="molecule type" value="Genomic_DNA"/>
</dbReference>
<sequence length="259" mass="28463">MLTVMDTQDLHTGDDMKSPLGVVPSGKGTGRKNSGESKRSNKPLMEKRRRARINNCLNELKMLVLDSMKKDPARHSKLEKADILELTVRHVAALQQRAAAHGLGSPEDELSGDSKFQAGYVRCMSEVSCFLSSEKDSHVKRRVVNHLNATFNTLVSQQGHSGSEDEGHSRTQSVSPALSHTPPPPATSFFFVNPPPAPPVQNSPLNLSRNVRHPDDVRPFLMSSRSPSPGVSSNASSLSPASSYDPHHAQMYDDPWRPW</sequence>
<proteinExistence type="predicted"/>
<dbReference type="GO" id="GO:0006355">
    <property type="term" value="P:regulation of DNA-templated transcription"/>
    <property type="evidence" value="ECO:0007669"/>
    <property type="project" value="InterPro"/>
</dbReference>
<dbReference type="AlphaFoldDB" id="A0A7R8WBM7"/>
<protein>
    <submittedName>
        <fullName evidence="7">Uncharacterized protein</fullName>
    </submittedName>
</protein>
<evidence type="ECO:0000256" key="6">
    <source>
        <dbReference type="SAM" id="MobiDB-lite"/>
    </source>
</evidence>
<evidence type="ECO:0000313" key="7">
    <source>
        <dbReference type="EMBL" id="CAD7226161.1"/>
    </source>
</evidence>
<organism evidence="7">
    <name type="scientific">Cyprideis torosa</name>
    <dbReference type="NCBI Taxonomy" id="163714"/>
    <lineage>
        <taxon>Eukaryota</taxon>
        <taxon>Metazoa</taxon>
        <taxon>Ecdysozoa</taxon>
        <taxon>Arthropoda</taxon>
        <taxon>Crustacea</taxon>
        <taxon>Oligostraca</taxon>
        <taxon>Ostracoda</taxon>
        <taxon>Podocopa</taxon>
        <taxon>Podocopida</taxon>
        <taxon>Cytherocopina</taxon>
        <taxon>Cytheroidea</taxon>
        <taxon>Cytherideidae</taxon>
        <taxon>Cyprideis</taxon>
    </lineage>
</organism>
<dbReference type="SUPFAM" id="SSF47459">
    <property type="entry name" value="HLH, helix-loop-helix DNA-binding domain"/>
    <property type="match status" value="1"/>
</dbReference>
<dbReference type="FunFam" id="4.10.280.10:FF:000009">
    <property type="entry name" value="Transcription factor HES-1"/>
    <property type="match status" value="1"/>
</dbReference>
<dbReference type="Pfam" id="PF07527">
    <property type="entry name" value="Hairy_orange"/>
    <property type="match status" value="1"/>
</dbReference>
<dbReference type="PROSITE" id="PS50888">
    <property type="entry name" value="BHLH"/>
    <property type="match status" value="1"/>
</dbReference>
<evidence type="ECO:0000256" key="1">
    <source>
        <dbReference type="ARBA" id="ARBA00004123"/>
    </source>
</evidence>
<keyword evidence="2" id="KW-0805">Transcription regulation</keyword>
<feature type="region of interest" description="Disordered" evidence="6">
    <location>
        <begin position="1"/>
        <end position="47"/>
    </location>
</feature>
<evidence type="ECO:0000256" key="3">
    <source>
        <dbReference type="ARBA" id="ARBA00023125"/>
    </source>
</evidence>
<accession>A0A7R8WBM7</accession>
<dbReference type="SMART" id="SM00511">
    <property type="entry name" value="ORANGE"/>
    <property type="match status" value="1"/>
</dbReference>
<dbReference type="GO" id="GO:1990837">
    <property type="term" value="F:sequence-specific double-stranded DNA binding"/>
    <property type="evidence" value="ECO:0007669"/>
    <property type="project" value="UniProtKB-ARBA"/>
</dbReference>
<feature type="compositionally biased region" description="Basic and acidic residues" evidence="6">
    <location>
        <begin position="245"/>
        <end position="259"/>
    </location>
</feature>
<keyword evidence="3" id="KW-0238">DNA-binding</keyword>
<feature type="compositionally biased region" description="Low complexity" evidence="6">
    <location>
        <begin position="223"/>
        <end position="243"/>
    </location>
</feature>
<dbReference type="InterPro" id="IPR036638">
    <property type="entry name" value="HLH_DNA-bd_sf"/>
</dbReference>
<dbReference type="GO" id="GO:0005634">
    <property type="term" value="C:nucleus"/>
    <property type="evidence" value="ECO:0007669"/>
    <property type="project" value="UniProtKB-SubCell"/>
</dbReference>
<dbReference type="InterPro" id="IPR050370">
    <property type="entry name" value="HES_HEY"/>
</dbReference>
<evidence type="ECO:0000256" key="4">
    <source>
        <dbReference type="ARBA" id="ARBA00023163"/>
    </source>
</evidence>
<dbReference type="PROSITE" id="PS51054">
    <property type="entry name" value="ORANGE"/>
    <property type="match status" value="1"/>
</dbReference>
<dbReference type="SMART" id="SM00353">
    <property type="entry name" value="HLH"/>
    <property type="match status" value="1"/>
</dbReference>
<feature type="region of interest" description="Disordered" evidence="6">
    <location>
        <begin position="157"/>
        <end position="259"/>
    </location>
</feature>
<dbReference type="InterPro" id="IPR011598">
    <property type="entry name" value="bHLH_dom"/>
</dbReference>
<dbReference type="OrthoDB" id="6085656at2759"/>
<name>A0A7R8WBM7_9CRUS</name>
<evidence type="ECO:0000256" key="5">
    <source>
        <dbReference type="ARBA" id="ARBA00023242"/>
    </source>
</evidence>
<comment type="subcellular location">
    <subcellularLocation>
        <location evidence="1">Nucleus</location>
    </subcellularLocation>
</comment>
<dbReference type="Pfam" id="PF00010">
    <property type="entry name" value="HLH"/>
    <property type="match status" value="1"/>
</dbReference>
<reference evidence="7" key="1">
    <citation type="submission" date="2020-11" db="EMBL/GenBank/DDBJ databases">
        <authorList>
            <person name="Tran Van P."/>
        </authorList>
    </citation>
    <scope>NUCLEOTIDE SEQUENCE</scope>
</reference>
<dbReference type="PANTHER" id="PTHR10985">
    <property type="entry name" value="BASIC HELIX-LOOP-HELIX TRANSCRIPTION FACTOR, HES-RELATED"/>
    <property type="match status" value="1"/>
</dbReference>